<dbReference type="InterPro" id="IPR013783">
    <property type="entry name" value="Ig-like_fold"/>
</dbReference>
<dbReference type="Proteomes" id="UP000478483">
    <property type="component" value="Unassembled WGS sequence"/>
</dbReference>
<dbReference type="PRINTS" id="PR00133">
    <property type="entry name" value="GLHYDRLASE3"/>
</dbReference>
<dbReference type="FunFam" id="2.60.40.10:FF:000495">
    <property type="entry name" value="Periplasmic beta-glucosidase"/>
    <property type="match status" value="1"/>
</dbReference>
<dbReference type="Pfam" id="PF01915">
    <property type="entry name" value="Glyco_hydro_3_C"/>
    <property type="match status" value="1"/>
</dbReference>
<keyword evidence="2 5" id="KW-0378">Hydrolase</keyword>
<dbReference type="Gene3D" id="3.20.20.300">
    <property type="entry name" value="Glycoside hydrolase, family 3, N-terminal domain"/>
    <property type="match status" value="1"/>
</dbReference>
<protein>
    <submittedName>
        <fullName evidence="5">Glycosyl hydrolase</fullName>
    </submittedName>
</protein>
<dbReference type="PANTHER" id="PTHR42715:SF10">
    <property type="entry name" value="BETA-GLUCOSIDASE"/>
    <property type="match status" value="1"/>
</dbReference>
<dbReference type="Pfam" id="PF14310">
    <property type="entry name" value="Fn3-like"/>
    <property type="match status" value="1"/>
</dbReference>
<dbReference type="InterPro" id="IPR002772">
    <property type="entry name" value="Glyco_hydro_3_C"/>
</dbReference>
<dbReference type="Gene3D" id="2.60.40.10">
    <property type="entry name" value="Immunoglobulins"/>
    <property type="match status" value="1"/>
</dbReference>
<evidence type="ECO:0000313" key="5">
    <source>
        <dbReference type="EMBL" id="MTR86461.1"/>
    </source>
</evidence>
<evidence type="ECO:0000256" key="2">
    <source>
        <dbReference type="ARBA" id="ARBA00022801"/>
    </source>
</evidence>
<comment type="similarity">
    <text evidence="1">Belongs to the glycosyl hydrolase 3 family.</text>
</comment>
<dbReference type="Gene3D" id="3.40.50.1700">
    <property type="entry name" value="Glycoside hydrolase family 3 C-terminal domain"/>
    <property type="match status" value="1"/>
</dbReference>
<evidence type="ECO:0000259" key="4">
    <source>
        <dbReference type="SMART" id="SM01217"/>
    </source>
</evidence>
<dbReference type="GO" id="GO:0005975">
    <property type="term" value="P:carbohydrate metabolic process"/>
    <property type="evidence" value="ECO:0007669"/>
    <property type="project" value="InterPro"/>
</dbReference>
<dbReference type="SUPFAM" id="SSF52279">
    <property type="entry name" value="Beta-D-glucan exohydrolase, C-terminal domain"/>
    <property type="match status" value="1"/>
</dbReference>
<dbReference type="InterPro" id="IPR036881">
    <property type="entry name" value="Glyco_hydro_3_C_sf"/>
</dbReference>
<comment type="caution">
    <text evidence="5">The sequence shown here is derived from an EMBL/GenBank/DDBJ whole genome shotgun (WGS) entry which is preliminary data.</text>
</comment>
<dbReference type="InterPro" id="IPR026891">
    <property type="entry name" value="Fn3-like"/>
</dbReference>
<dbReference type="SMART" id="SM01217">
    <property type="entry name" value="Fn3_like"/>
    <property type="match status" value="1"/>
</dbReference>
<dbReference type="Pfam" id="PF00933">
    <property type="entry name" value="Glyco_hydro_3"/>
    <property type="match status" value="1"/>
</dbReference>
<name>A0A6L6L7V1_9FIRM</name>
<dbReference type="SUPFAM" id="SSF51445">
    <property type="entry name" value="(Trans)glycosidases"/>
    <property type="match status" value="1"/>
</dbReference>
<dbReference type="InterPro" id="IPR017853">
    <property type="entry name" value="GH"/>
</dbReference>
<dbReference type="InterPro" id="IPR001764">
    <property type="entry name" value="Glyco_hydro_3_N"/>
</dbReference>
<dbReference type="RefSeq" id="WP_118412880.1">
    <property type="nucleotide sequence ID" value="NZ_QRPI01000010.1"/>
</dbReference>
<dbReference type="EMBL" id="WNAJ01000022">
    <property type="protein sequence ID" value="MTR86461.1"/>
    <property type="molecule type" value="Genomic_DNA"/>
</dbReference>
<dbReference type="InterPro" id="IPR050288">
    <property type="entry name" value="Cellulose_deg_GH3"/>
</dbReference>
<evidence type="ECO:0000313" key="6">
    <source>
        <dbReference type="Proteomes" id="UP000478483"/>
    </source>
</evidence>
<gene>
    <name evidence="5" type="ORF">GMD50_15740</name>
</gene>
<accession>A0A6L6L7V1</accession>
<dbReference type="GO" id="GO:0008422">
    <property type="term" value="F:beta-glucosidase activity"/>
    <property type="evidence" value="ECO:0007669"/>
    <property type="project" value="UniProtKB-ARBA"/>
</dbReference>
<feature type="domain" description="Fibronectin type III-like" evidence="4">
    <location>
        <begin position="632"/>
        <end position="701"/>
    </location>
</feature>
<evidence type="ECO:0000256" key="3">
    <source>
        <dbReference type="SAM" id="MobiDB-lite"/>
    </source>
</evidence>
<dbReference type="PANTHER" id="PTHR42715">
    <property type="entry name" value="BETA-GLUCOSIDASE"/>
    <property type="match status" value="1"/>
</dbReference>
<dbReference type="AlphaFoldDB" id="A0A6L6L7V1"/>
<proteinExistence type="inferred from homology"/>
<feature type="region of interest" description="Disordered" evidence="3">
    <location>
        <begin position="411"/>
        <end position="431"/>
    </location>
</feature>
<dbReference type="InterPro" id="IPR036962">
    <property type="entry name" value="Glyco_hydro_3_N_sf"/>
</dbReference>
<sequence>MQETYIEEILKELTLEEKIGMIHGAGLFRTEGVERLSIPPLYMSDGPMGVRAEFADNEWRSVGTTEDYVTYLPCNSAIASTWNRDLAKKAGKVLGEEARGRGKDVILAPGINIKRSPLCGRNFEYMSEDPGLIEELVVPMIEGIQENDVAACVKHFAANSQETERLWVDTIIDETALEEIYFPGFQAAVEKGHTLALMGAYNLLNGEHCCMSKSLLNEKLRKDWAFDGVVISDWGAVHDTKLAAESGLDLEMDVKYQFDEQYMAEPLLKAVKDGEIEESLVDEKVRNILRMMLRLKMIGPEKKHRKTGAYNTEEHRRAVLDVARESMILLKNEDQVLPLQAESGCKVAVIGANAAAIHSNGGGSAEIKALYEISPLMGIKKLLGGNVKVSYAPGYVIPDKKEASEINWQAASTETAEDTEKESTVSGRTLDEKQQEALAEAVALAKASDIVIFVGGLNHDFDVEGPDRVNMKLPYGQDEVIDALLKAVPDTVVCMYAGAPVEMPWAEKAKAILWSYYAGMEGGTALAEILSGKVNPSGKLAETFIRDTSQCPAHTIGTFGKKDRVEYREGVMVGYRYYDTKKTDVLFPFGHGLSYTAFTYNDLEIIRQQENGRQTVKVSCSVTNTGEHAGKETVQIYVAPEQKKDRPVHELKAFEKVGLDAGETKRICVILEERDFSHYDTDKKMPVPVNGTYEIQVGASSTDICLCGKIDLFLQKVK</sequence>
<reference evidence="5 6" key="1">
    <citation type="journal article" date="2019" name="Nat. Med.">
        <title>A library of human gut bacterial isolates paired with longitudinal multiomics data enables mechanistic microbiome research.</title>
        <authorList>
            <person name="Poyet M."/>
            <person name="Groussin M."/>
            <person name="Gibbons S.M."/>
            <person name="Avila-Pacheco J."/>
            <person name="Jiang X."/>
            <person name="Kearney S.M."/>
            <person name="Perrotta A.R."/>
            <person name="Berdy B."/>
            <person name="Zhao S."/>
            <person name="Lieberman T.D."/>
            <person name="Swanson P.K."/>
            <person name="Smith M."/>
            <person name="Roesemann S."/>
            <person name="Alexander J.E."/>
            <person name="Rich S.A."/>
            <person name="Livny J."/>
            <person name="Vlamakis H."/>
            <person name="Clish C."/>
            <person name="Bullock K."/>
            <person name="Deik A."/>
            <person name="Scott J."/>
            <person name="Pierce K.A."/>
            <person name="Xavier R.J."/>
            <person name="Alm E.J."/>
        </authorList>
    </citation>
    <scope>NUCLEOTIDE SEQUENCE [LARGE SCALE GENOMIC DNA]</scope>
    <source>
        <strain evidence="5 6">BIOML-A1</strain>
    </source>
</reference>
<evidence type="ECO:0000256" key="1">
    <source>
        <dbReference type="ARBA" id="ARBA00005336"/>
    </source>
</evidence>
<organism evidence="5 6">
    <name type="scientific">Roseburia intestinalis</name>
    <dbReference type="NCBI Taxonomy" id="166486"/>
    <lineage>
        <taxon>Bacteria</taxon>
        <taxon>Bacillati</taxon>
        <taxon>Bacillota</taxon>
        <taxon>Clostridia</taxon>
        <taxon>Lachnospirales</taxon>
        <taxon>Lachnospiraceae</taxon>
        <taxon>Roseburia</taxon>
    </lineage>
</organism>